<dbReference type="KEGG" id="char:105910851"/>
<keyword evidence="6" id="KW-1133">Transmembrane helix</keyword>
<dbReference type="SMART" id="SM00028">
    <property type="entry name" value="TPR"/>
    <property type="match status" value="3"/>
</dbReference>
<evidence type="ECO:0000256" key="1">
    <source>
        <dbReference type="ARBA" id="ARBA00022737"/>
    </source>
</evidence>
<evidence type="ECO:0000256" key="3">
    <source>
        <dbReference type="PROSITE-ProRule" id="PRU00277"/>
    </source>
</evidence>
<dbReference type="GO" id="GO:0044183">
    <property type="term" value="F:protein folding chaperone"/>
    <property type="evidence" value="ECO:0007669"/>
    <property type="project" value="TreeGrafter"/>
</dbReference>
<evidence type="ECO:0000256" key="5">
    <source>
        <dbReference type="SAM" id="MobiDB-lite"/>
    </source>
</evidence>
<dbReference type="InterPro" id="IPR019734">
    <property type="entry name" value="TPR_rpt"/>
</dbReference>
<keyword evidence="3 9" id="KW-0413">Isomerase</keyword>
<dbReference type="PROSITE" id="PS50005">
    <property type="entry name" value="TPR"/>
    <property type="match status" value="1"/>
</dbReference>
<keyword evidence="8" id="KW-1185">Reference proteome</keyword>
<dbReference type="CTD" id="23770"/>
<dbReference type="OrthoDB" id="532682at2759"/>
<keyword evidence="1" id="KW-0677">Repeat</keyword>
<feature type="compositionally biased region" description="Acidic residues" evidence="5">
    <location>
        <begin position="33"/>
        <end position="54"/>
    </location>
</feature>
<dbReference type="InterPro" id="IPR001179">
    <property type="entry name" value="PPIase_FKBP_dom"/>
</dbReference>
<evidence type="ECO:0000313" key="10">
    <source>
        <dbReference type="RefSeq" id="XP_031431244.1"/>
    </source>
</evidence>
<accession>A0A6P3WCG1</accession>
<evidence type="ECO:0000313" key="8">
    <source>
        <dbReference type="Proteomes" id="UP000515152"/>
    </source>
</evidence>
<keyword evidence="2 4" id="KW-0802">TPR repeat</keyword>
<feature type="transmembrane region" description="Helical" evidence="6">
    <location>
        <begin position="387"/>
        <end position="407"/>
    </location>
</feature>
<feature type="domain" description="PPIase FKBP-type" evidence="7">
    <location>
        <begin position="115"/>
        <end position="200"/>
    </location>
</feature>
<evidence type="ECO:0000256" key="6">
    <source>
        <dbReference type="SAM" id="Phobius"/>
    </source>
</evidence>
<dbReference type="Pfam" id="PF00254">
    <property type="entry name" value="FKBP_C"/>
    <property type="match status" value="1"/>
</dbReference>
<name>A0A6P3WCG1_CLUHA</name>
<keyword evidence="6" id="KW-0472">Membrane</keyword>
<gene>
    <name evidence="9 10" type="primary">fkbp8</name>
</gene>
<dbReference type="SUPFAM" id="SSF54534">
    <property type="entry name" value="FKBP-like"/>
    <property type="match status" value="1"/>
</dbReference>
<dbReference type="PROSITE" id="PS50059">
    <property type="entry name" value="FKBP_PPIASE"/>
    <property type="match status" value="1"/>
</dbReference>
<feature type="region of interest" description="Disordered" evidence="5">
    <location>
        <begin position="1"/>
        <end position="86"/>
    </location>
</feature>
<dbReference type="RefSeq" id="XP_031431244.1">
    <property type="nucleotide sequence ID" value="XM_031575384.2"/>
</dbReference>
<dbReference type="SUPFAM" id="SSF48452">
    <property type="entry name" value="TPR-like"/>
    <property type="match status" value="1"/>
</dbReference>
<dbReference type="PROSITE" id="PS50293">
    <property type="entry name" value="TPR_REGION"/>
    <property type="match status" value="1"/>
</dbReference>
<dbReference type="FunFam" id="1.25.40.10:FF:000113">
    <property type="entry name" value="Peptidylprolyl isomerase"/>
    <property type="match status" value="1"/>
</dbReference>
<dbReference type="GeneTree" id="ENSGT00940000156705"/>
<dbReference type="GO" id="GO:0003755">
    <property type="term" value="F:peptidyl-prolyl cis-trans isomerase activity"/>
    <property type="evidence" value="ECO:0007669"/>
    <property type="project" value="UniProtKB-KW"/>
</dbReference>
<comment type="catalytic activity">
    <reaction evidence="3">
        <text>[protein]-peptidylproline (omega=180) = [protein]-peptidylproline (omega=0)</text>
        <dbReference type="Rhea" id="RHEA:16237"/>
        <dbReference type="Rhea" id="RHEA-COMP:10747"/>
        <dbReference type="Rhea" id="RHEA-COMP:10748"/>
        <dbReference type="ChEBI" id="CHEBI:83833"/>
        <dbReference type="ChEBI" id="CHEBI:83834"/>
        <dbReference type="EC" id="5.2.1.8"/>
    </reaction>
</comment>
<organism evidence="8 9">
    <name type="scientific">Clupea harengus</name>
    <name type="common">Atlantic herring</name>
    <dbReference type="NCBI Taxonomy" id="7950"/>
    <lineage>
        <taxon>Eukaryota</taxon>
        <taxon>Metazoa</taxon>
        <taxon>Chordata</taxon>
        <taxon>Craniata</taxon>
        <taxon>Vertebrata</taxon>
        <taxon>Euteleostomi</taxon>
        <taxon>Actinopterygii</taxon>
        <taxon>Neopterygii</taxon>
        <taxon>Teleostei</taxon>
        <taxon>Clupei</taxon>
        <taxon>Clupeiformes</taxon>
        <taxon>Clupeoidei</taxon>
        <taxon>Clupeidae</taxon>
        <taxon>Clupea</taxon>
    </lineage>
</organism>
<dbReference type="GeneID" id="105910851"/>
<dbReference type="RefSeq" id="XP_012695070.2">
    <property type="nucleotide sequence ID" value="XM_012839616.3"/>
</dbReference>
<dbReference type="InterPro" id="IPR011990">
    <property type="entry name" value="TPR-like_helical_dom_sf"/>
</dbReference>
<dbReference type="EC" id="5.2.1.8" evidence="3"/>
<reference evidence="9 10" key="1">
    <citation type="submission" date="2025-04" db="UniProtKB">
        <authorList>
            <consortium name="RefSeq"/>
        </authorList>
    </citation>
    <scope>IDENTIFICATION</scope>
</reference>
<dbReference type="Gene3D" id="3.10.50.40">
    <property type="match status" value="1"/>
</dbReference>
<keyword evidence="3" id="KW-0697">Rotamase</keyword>
<sequence length="409" mass="43852">MADVEETLASGAGDHQDSTTSAKHSSRTLLLDSGEDFEMLENSEDDGGDDDLPPLEDAGGGEKKGQGAEHTAQSEDSTPQLSAPKDEWVDILGSGLLRKKVLEGGEGLDTRPTRGQNVQIKLKTLLFDGTIVEEDSELAFTLGDGDVIQALDLAVQLMEMGEKALVEADAKYAYGSVGSACPPVVPNSNLTMEVQLLTALDGPDIELMTPEGRIALAGQKRERGNAHYQRGDYAFAVNSYGIALQITEASSKVDITSEQEAELMEVKVKCLNNMAAAQLKLEHYEAAKRSCVSVLVHEPDNVKALFRYGKVLALKGEVADAIRTLKRALKLEPSNKTIHAELSKLAKKHSEQKGAEQAMYKKMLGNPSDVSCATPQPKASWGFSWKWLFGATAVAIGGVALSVVIAARN</sequence>
<dbReference type="GO" id="GO:0005740">
    <property type="term" value="C:mitochondrial envelope"/>
    <property type="evidence" value="ECO:0007669"/>
    <property type="project" value="TreeGrafter"/>
</dbReference>
<evidence type="ECO:0000313" key="9">
    <source>
        <dbReference type="RefSeq" id="XP_012695070.2"/>
    </source>
</evidence>
<evidence type="ECO:0000259" key="7">
    <source>
        <dbReference type="PROSITE" id="PS50059"/>
    </source>
</evidence>
<dbReference type="InterPro" id="IPR046357">
    <property type="entry name" value="PPIase_dom_sf"/>
</dbReference>
<dbReference type="GO" id="GO:0005829">
    <property type="term" value="C:cytosol"/>
    <property type="evidence" value="ECO:0007669"/>
    <property type="project" value="TreeGrafter"/>
</dbReference>
<dbReference type="AlphaFoldDB" id="A0A6P3WCG1"/>
<protein>
    <recommendedName>
        <fullName evidence="3">peptidylprolyl isomerase</fullName>
        <ecNumber evidence="3">5.2.1.8</ecNumber>
    </recommendedName>
</protein>
<proteinExistence type="predicted"/>
<evidence type="ECO:0000256" key="4">
    <source>
        <dbReference type="PROSITE-ProRule" id="PRU00339"/>
    </source>
</evidence>
<dbReference type="GO" id="GO:0012505">
    <property type="term" value="C:endomembrane system"/>
    <property type="evidence" value="ECO:0007669"/>
    <property type="project" value="TreeGrafter"/>
</dbReference>
<dbReference type="GO" id="GO:0043066">
    <property type="term" value="P:negative regulation of apoptotic process"/>
    <property type="evidence" value="ECO:0007669"/>
    <property type="project" value="TreeGrafter"/>
</dbReference>
<evidence type="ECO:0000256" key="2">
    <source>
        <dbReference type="ARBA" id="ARBA00022803"/>
    </source>
</evidence>
<feature type="repeat" description="TPR" evidence="4">
    <location>
        <begin position="302"/>
        <end position="335"/>
    </location>
</feature>
<dbReference type="Proteomes" id="UP000515152">
    <property type="component" value="Chromosome 10"/>
</dbReference>
<dbReference type="InterPro" id="IPR050754">
    <property type="entry name" value="FKBP4/5/8-like"/>
</dbReference>
<keyword evidence="6" id="KW-0812">Transmembrane</keyword>
<dbReference type="PANTHER" id="PTHR46512:SF3">
    <property type="entry name" value="PEPTIDYL-PROLYL CIS-TRANS ISOMERASE FKBP8"/>
    <property type="match status" value="1"/>
</dbReference>
<dbReference type="Gene3D" id="1.25.40.10">
    <property type="entry name" value="Tetratricopeptide repeat domain"/>
    <property type="match status" value="1"/>
</dbReference>
<dbReference type="GO" id="GO:0016020">
    <property type="term" value="C:membrane"/>
    <property type="evidence" value="ECO:0007669"/>
    <property type="project" value="TreeGrafter"/>
</dbReference>
<dbReference type="PANTHER" id="PTHR46512">
    <property type="entry name" value="PEPTIDYLPROLYL ISOMERASE"/>
    <property type="match status" value="1"/>
</dbReference>